<evidence type="ECO:0000256" key="1">
    <source>
        <dbReference type="ARBA" id="ARBA00010923"/>
    </source>
</evidence>
<gene>
    <name evidence="5" type="ORF">FHS56_000469</name>
</gene>
<protein>
    <submittedName>
        <fullName evidence="5">Type I restriction enzyme S subunit</fullName>
        <ecNumber evidence="5">3.1.21.3</ecNumber>
    </submittedName>
</protein>
<keyword evidence="5" id="KW-0378">Hydrolase</keyword>
<keyword evidence="6" id="KW-1185">Reference proteome</keyword>
<dbReference type="Pfam" id="PF01420">
    <property type="entry name" value="Methylase_S"/>
    <property type="match status" value="2"/>
</dbReference>
<dbReference type="InterPro" id="IPR052021">
    <property type="entry name" value="Type-I_RS_S_subunit"/>
</dbReference>
<dbReference type="Gene3D" id="1.10.287.1120">
    <property type="entry name" value="Bipartite methylase S protein"/>
    <property type="match status" value="1"/>
</dbReference>
<dbReference type="AlphaFoldDB" id="A0A846MN54"/>
<evidence type="ECO:0000259" key="4">
    <source>
        <dbReference type="Pfam" id="PF01420"/>
    </source>
</evidence>
<dbReference type="SUPFAM" id="SSF116734">
    <property type="entry name" value="DNA methylase specificity domain"/>
    <property type="match status" value="2"/>
</dbReference>
<dbReference type="InterPro" id="IPR000055">
    <property type="entry name" value="Restrct_endonuc_typeI_TRD"/>
</dbReference>
<dbReference type="Proteomes" id="UP000537126">
    <property type="component" value="Unassembled WGS sequence"/>
</dbReference>
<dbReference type="CDD" id="cd17266">
    <property type="entry name" value="RMtype1_S_Sau1132ORF3780P-TRD2-CR2_like"/>
    <property type="match status" value="1"/>
</dbReference>
<sequence length="402" mass="45687">MKTPNDSPRLPRLRFPEFQNAGEWEVKRLGEVLVESRIRSEENDPRKRITVRLNQKGVQKREYRGTEAEDATIFFKRRKGQFIYGKQNLHKGAFGIIPDELDGFESSQDIPAFDFNSGYDPYYFVYYLGQEKIYTNLEKLSTGTGSKRIHPKEFLQVEFLFPSLPEQQKIAACLSSLDEVIAGEREKLALLQQHKKGLLQQLFPQEGETVPRLRFPEFQNAEEWEVKRLGDILAVESSDLALNKLELKTTGYAVYGADGIVGYIDDFQQKEPYISIVKDGSGVGRLNLCKAQTSILGTLSALKTKDEKKYNLVWAYYLLNTVNFSSYVKGAGIPHIYYSDYKHHQIAVANPAEQQKIAACLSSLDDLIAAQTEKIELLEQHKKGLVQGVFPMGNGELRMENG</sequence>
<evidence type="ECO:0000256" key="3">
    <source>
        <dbReference type="ARBA" id="ARBA00023125"/>
    </source>
</evidence>
<dbReference type="GO" id="GO:0009035">
    <property type="term" value="F:type I site-specific deoxyribonuclease activity"/>
    <property type="evidence" value="ECO:0007669"/>
    <property type="project" value="UniProtKB-EC"/>
</dbReference>
<feature type="domain" description="Type I restriction modification DNA specificity" evidence="4">
    <location>
        <begin position="222"/>
        <end position="380"/>
    </location>
</feature>
<keyword evidence="3" id="KW-0238">DNA-binding</keyword>
<accession>A0A846MN54</accession>
<evidence type="ECO:0000313" key="6">
    <source>
        <dbReference type="Proteomes" id="UP000537126"/>
    </source>
</evidence>
<dbReference type="RefSeq" id="WP_166918266.1">
    <property type="nucleotide sequence ID" value="NZ_JAASRN010000001.1"/>
</dbReference>
<comment type="similarity">
    <text evidence="1">Belongs to the type-I restriction system S methylase family.</text>
</comment>
<dbReference type="PANTHER" id="PTHR30408:SF12">
    <property type="entry name" value="TYPE I RESTRICTION ENZYME MJAVIII SPECIFICITY SUBUNIT"/>
    <property type="match status" value="1"/>
</dbReference>
<dbReference type="InterPro" id="IPR044946">
    <property type="entry name" value="Restrct_endonuc_typeI_TRD_sf"/>
</dbReference>
<dbReference type="GO" id="GO:0003677">
    <property type="term" value="F:DNA binding"/>
    <property type="evidence" value="ECO:0007669"/>
    <property type="project" value="UniProtKB-KW"/>
</dbReference>
<dbReference type="EMBL" id="JAASRN010000001">
    <property type="protein sequence ID" value="NIK72983.1"/>
    <property type="molecule type" value="Genomic_DNA"/>
</dbReference>
<dbReference type="Gene3D" id="3.90.220.20">
    <property type="entry name" value="DNA methylase specificity domains"/>
    <property type="match status" value="2"/>
</dbReference>
<evidence type="ECO:0000313" key="5">
    <source>
        <dbReference type="EMBL" id="NIK72983.1"/>
    </source>
</evidence>
<name>A0A846MN54_9BACT</name>
<reference evidence="5 6" key="1">
    <citation type="submission" date="2020-03" db="EMBL/GenBank/DDBJ databases">
        <title>Genomic Encyclopedia of Type Strains, Phase IV (KMG-IV): sequencing the most valuable type-strain genomes for metagenomic binning, comparative biology and taxonomic classification.</title>
        <authorList>
            <person name="Goeker M."/>
        </authorList>
    </citation>
    <scope>NUCLEOTIDE SEQUENCE [LARGE SCALE GENOMIC DNA]</scope>
    <source>
        <strain evidence="5 6">DSM 5718</strain>
    </source>
</reference>
<organism evidence="5 6">
    <name type="scientific">Thermonema lapsum</name>
    <dbReference type="NCBI Taxonomy" id="28195"/>
    <lineage>
        <taxon>Bacteria</taxon>
        <taxon>Pseudomonadati</taxon>
        <taxon>Bacteroidota</taxon>
        <taxon>Cytophagia</taxon>
        <taxon>Cytophagales</taxon>
        <taxon>Thermonemataceae</taxon>
        <taxon>Thermonema</taxon>
    </lineage>
</organism>
<dbReference type="GO" id="GO:0009307">
    <property type="term" value="P:DNA restriction-modification system"/>
    <property type="evidence" value="ECO:0007669"/>
    <property type="project" value="UniProtKB-KW"/>
</dbReference>
<proteinExistence type="inferred from homology"/>
<dbReference type="PANTHER" id="PTHR30408">
    <property type="entry name" value="TYPE-1 RESTRICTION ENZYME ECOKI SPECIFICITY PROTEIN"/>
    <property type="match status" value="1"/>
</dbReference>
<comment type="caution">
    <text evidence="5">The sequence shown here is derived from an EMBL/GenBank/DDBJ whole genome shotgun (WGS) entry which is preliminary data.</text>
</comment>
<feature type="domain" description="Type I restriction modification DNA specificity" evidence="4">
    <location>
        <begin position="23"/>
        <end position="191"/>
    </location>
</feature>
<dbReference type="EC" id="3.1.21.3" evidence="5"/>
<keyword evidence="2" id="KW-0680">Restriction system</keyword>
<evidence type="ECO:0000256" key="2">
    <source>
        <dbReference type="ARBA" id="ARBA00022747"/>
    </source>
</evidence>